<organism evidence="1 2">
    <name type="scientific">Scophthalmus maximus</name>
    <name type="common">Turbot</name>
    <name type="synonym">Psetta maxima</name>
    <dbReference type="NCBI Taxonomy" id="52904"/>
    <lineage>
        <taxon>Eukaryota</taxon>
        <taxon>Metazoa</taxon>
        <taxon>Chordata</taxon>
        <taxon>Craniata</taxon>
        <taxon>Vertebrata</taxon>
        <taxon>Euteleostomi</taxon>
        <taxon>Actinopterygii</taxon>
        <taxon>Neopterygii</taxon>
        <taxon>Teleostei</taxon>
        <taxon>Neoteleostei</taxon>
        <taxon>Acanthomorphata</taxon>
        <taxon>Carangaria</taxon>
        <taxon>Pleuronectiformes</taxon>
        <taxon>Pleuronectoidei</taxon>
        <taxon>Scophthalmidae</taxon>
        <taxon>Scophthalmus</taxon>
    </lineage>
</organism>
<dbReference type="AlphaFoldDB" id="A0A2U9C6E8"/>
<accession>A0A2U9C6E8</accession>
<protein>
    <submittedName>
        <fullName evidence="1">Putative transmembrane and coiled-coil domain-containing protein 6</fullName>
    </submittedName>
</protein>
<evidence type="ECO:0000313" key="1">
    <source>
        <dbReference type="EMBL" id="AWP12135.1"/>
    </source>
</evidence>
<name>A0A2U9C6E8_SCOMX</name>
<keyword evidence="1" id="KW-0472">Membrane</keyword>
<sequence length="58" mass="6544">MADQTQKKKKNKSPMWRLNRVRLKAGRLGDGLAELRLKRREHEKGLLATSNVTGGRGS</sequence>
<gene>
    <name evidence="1" type="ORF">SMAX5B_008814</name>
</gene>
<proteinExistence type="predicted"/>
<dbReference type="EMBL" id="CP026255">
    <property type="protein sequence ID" value="AWP12135.1"/>
    <property type="molecule type" value="Genomic_DNA"/>
</dbReference>
<keyword evidence="1" id="KW-0812">Transmembrane</keyword>
<dbReference type="Proteomes" id="UP000246464">
    <property type="component" value="Chromosome 13"/>
</dbReference>
<keyword evidence="2" id="KW-1185">Reference proteome</keyword>
<evidence type="ECO:0000313" key="2">
    <source>
        <dbReference type="Proteomes" id="UP000246464"/>
    </source>
</evidence>
<reference evidence="1 2" key="1">
    <citation type="submission" date="2017-12" db="EMBL/GenBank/DDBJ databases">
        <title>Integrating genomic resources of turbot (Scophthalmus maximus) in depth evaluation of genetic and physical mapping variation across individuals.</title>
        <authorList>
            <person name="Martinez P."/>
        </authorList>
    </citation>
    <scope>NUCLEOTIDE SEQUENCE [LARGE SCALE GENOMIC DNA]</scope>
</reference>